<reference evidence="1 2" key="1">
    <citation type="submission" date="2018-10" db="EMBL/GenBank/DDBJ databases">
        <title>Parasedimentitalea marina sp. nov., a psychrophilic bacterium isolated from deep seawater of the New Britain Trench.</title>
        <authorList>
            <person name="Cao J."/>
        </authorList>
    </citation>
    <scope>NUCLEOTIDE SEQUENCE [LARGE SCALE GENOMIC DNA]</scope>
    <source>
        <strain evidence="1 2">W43</strain>
    </source>
</reference>
<dbReference type="AlphaFoldDB" id="A0A3T0N2L9"/>
<organism evidence="1 2">
    <name type="scientific">Parasedimentitalea marina</name>
    <dbReference type="NCBI Taxonomy" id="2483033"/>
    <lineage>
        <taxon>Bacteria</taxon>
        <taxon>Pseudomonadati</taxon>
        <taxon>Pseudomonadota</taxon>
        <taxon>Alphaproteobacteria</taxon>
        <taxon>Rhodobacterales</taxon>
        <taxon>Paracoccaceae</taxon>
        <taxon>Parasedimentitalea</taxon>
    </lineage>
</organism>
<dbReference type="EMBL" id="CP033219">
    <property type="protein sequence ID" value="AZV78278.1"/>
    <property type="molecule type" value="Genomic_DNA"/>
</dbReference>
<evidence type="ECO:0000313" key="2">
    <source>
        <dbReference type="Proteomes" id="UP000283063"/>
    </source>
</evidence>
<gene>
    <name evidence="1" type="ORF">EBB79_10575</name>
</gene>
<dbReference type="KEGG" id="sedi:EBB79_10575"/>
<proteinExistence type="predicted"/>
<sequence length="69" mass="7583">MKRDPAMGEPRKRLTRMRYGVGPMGFLADQIMKELQRAGYPPPRIQSVPNARATGQIPIGGDLAGKGLY</sequence>
<evidence type="ECO:0000313" key="1">
    <source>
        <dbReference type="EMBL" id="AZV78278.1"/>
    </source>
</evidence>
<name>A0A3T0N2L9_9RHOB</name>
<accession>A0A3T0N2L9</accession>
<protein>
    <submittedName>
        <fullName evidence="1">Uncharacterized protein</fullName>
    </submittedName>
</protein>
<dbReference type="Proteomes" id="UP000283063">
    <property type="component" value="Chromosome"/>
</dbReference>
<keyword evidence="2" id="KW-1185">Reference proteome</keyword>